<dbReference type="EMBL" id="ML208294">
    <property type="protein sequence ID" value="TFK71701.1"/>
    <property type="molecule type" value="Genomic_DNA"/>
</dbReference>
<evidence type="ECO:0000313" key="1">
    <source>
        <dbReference type="EMBL" id="TFK71701.1"/>
    </source>
</evidence>
<proteinExistence type="predicted"/>
<accession>A0ACD3B270</accession>
<keyword evidence="2" id="KW-1185">Reference proteome</keyword>
<organism evidence="1 2">
    <name type="scientific">Pluteus cervinus</name>
    <dbReference type="NCBI Taxonomy" id="181527"/>
    <lineage>
        <taxon>Eukaryota</taxon>
        <taxon>Fungi</taxon>
        <taxon>Dikarya</taxon>
        <taxon>Basidiomycota</taxon>
        <taxon>Agaricomycotina</taxon>
        <taxon>Agaricomycetes</taxon>
        <taxon>Agaricomycetidae</taxon>
        <taxon>Agaricales</taxon>
        <taxon>Pluteineae</taxon>
        <taxon>Pluteaceae</taxon>
        <taxon>Pluteus</taxon>
    </lineage>
</organism>
<gene>
    <name evidence="1" type="ORF">BDN72DRAFT_415083</name>
</gene>
<protein>
    <submittedName>
        <fullName evidence="1">Uncharacterized protein</fullName>
    </submittedName>
</protein>
<sequence length="454" mass="46921">MQSTLAASPSTSSPTSSVSYSSSTASPYHDHAFSTISTLPTAQHSQPRREDRGQGSGVAGQLYECNVPLHGLPSPLLDSYLAHGHSHGLGLGRGNDSFSAGSSLSYPLPNTPYFPGHDNGQQHHRGHRGLGEPSIGAGPSVDATMGLVANSPGVTSMSTGLGYARTVSAPISSSRSTTSCTLLGGVDVHPTYFSPTGVMISGHATPPNSASNTTATGHGTLSRVQWDVYSQSHHAEELTDYSHGWDWIGTGPVPIPLPAPTATVTSSHLRETGAFVSTSSSTAPSSSVDYEGIKPALATTSVPVNVRNLNIQTTSKDHLYPNPHPQRPQHIPLTDSNPLLLSPTAQLPTPAAMAVLLNQSNRTDGSGYPSSTGASLPPHGRGPLVQNGGAPIGRSARGVPLSNSSATSAGTNGANPLTTTPGSHPMSNTNNTSNGRGDNQSREKKHACTMCHKR</sequence>
<reference evidence="1 2" key="1">
    <citation type="journal article" date="2019" name="Nat. Ecol. Evol.">
        <title>Megaphylogeny resolves global patterns of mushroom evolution.</title>
        <authorList>
            <person name="Varga T."/>
            <person name="Krizsan K."/>
            <person name="Foldi C."/>
            <person name="Dima B."/>
            <person name="Sanchez-Garcia M."/>
            <person name="Sanchez-Ramirez S."/>
            <person name="Szollosi G.J."/>
            <person name="Szarkandi J.G."/>
            <person name="Papp V."/>
            <person name="Albert L."/>
            <person name="Andreopoulos W."/>
            <person name="Angelini C."/>
            <person name="Antonin V."/>
            <person name="Barry K.W."/>
            <person name="Bougher N.L."/>
            <person name="Buchanan P."/>
            <person name="Buyck B."/>
            <person name="Bense V."/>
            <person name="Catcheside P."/>
            <person name="Chovatia M."/>
            <person name="Cooper J."/>
            <person name="Damon W."/>
            <person name="Desjardin D."/>
            <person name="Finy P."/>
            <person name="Geml J."/>
            <person name="Haridas S."/>
            <person name="Hughes K."/>
            <person name="Justo A."/>
            <person name="Karasinski D."/>
            <person name="Kautmanova I."/>
            <person name="Kiss B."/>
            <person name="Kocsube S."/>
            <person name="Kotiranta H."/>
            <person name="LaButti K.M."/>
            <person name="Lechner B.E."/>
            <person name="Liimatainen K."/>
            <person name="Lipzen A."/>
            <person name="Lukacs Z."/>
            <person name="Mihaltcheva S."/>
            <person name="Morgado L.N."/>
            <person name="Niskanen T."/>
            <person name="Noordeloos M.E."/>
            <person name="Ohm R.A."/>
            <person name="Ortiz-Santana B."/>
            <person name="Ovrebo C."/>
            <person name="Racz N."/>
            <person name="Riley R."/>
            <person name="Savchenko A."/>
            <person name="Shiryaev A."/>
            <person name="Soop K."/>
            <person name="Spirin V."/>
            <person name="Szebenyi C."/>
            <person name="Tomsovsky M."/>
            <person name="Tulloss R.E."/>
            <person name="Uehling J."/>
            <person name="Grigoriev I.V."/>
            <person name="Vagvolgyi C."/>
            <person name="Papp T."/>
            <person name="Martin F.M."/>
            <person name="Miettinen O."/>
            <person name="Hibbett D.S."/>
            <person name="Nagy L.G."/>
        </authorList>
    </citation>
    <scope>NUCLEOTIDE SEQUENCE [LARGE SCALE GENOMIC DNA]</scope>
    <source>
        <strain evidence="1 2">NL-1719</strain>
    </source>
</reference>
<dbReference type="Proteomes" id="UP000308600">
    <property type="component" value="Unassembled WGS sequence"/>
</dbReference>
<evidence type="ECO:0000313" key="2">
    <source>
        <dbReference type="Proteomes" id="UP000308600"/>
    </source>
</evidence>
<name>A0ACD3B270_9AGAR</name>